<keyword evidence="2" id="KW-1185">Reference proteome</keyword>
<protein>
    <submittedName>
        <fullName evidence="1">9125_t:CDS:1</fullName>
    </submittedName>
</protein>
<dbReference type="Proteomes" id="UP000789831">
    <property type="component" value="Unassembled WGS sequence"/>
</dbReference>
<feature type="non-terminal residue" evidence="1">
    <location>
        <position position="1"/>
    </location>
</feature>
<feature type="non-terminal residue" evidence="1">
    <location>
        <position position="119"/>
    </location>
</feature>
<name>A0A9N9HNS8_9GLOM</name>
<dbReference type="EMBL" id="CAJVPL010017319">
    <property type="protein sequence ID" value="CAG8698425.1"/>
    <property type="molecule type" value="Genomic_DNA"/>
</dbReference>
<evidence type="ECO:0000313" key="2">
    <source>
        <dbReference type="Proteomes" id="UP000789831"/>
    </source>
</evidence>
<organism evidence="1 2">
    <name type="scientific">Ambispora gerdemannii</name>
    <dbReference type="NCBI Taxonomy" id="144530"/>
    <lineage>
        <taxon>Eukaryota</taxon>
        <taxon>Fungi</taxon>
        <taxon>Fungi incertae sedis</taxon>
        <taxon>Mucoromycota</taxon>
        <taxon>Glomeromycotina</taxon>
        <taxon>Glomeromycetes</taxon>
        <taxon>Archaeosporales</taxon>
        <taxon>Ambisporaceae</taxon>
        <taxon>Ambispora</taxon>
    </lineage>
</organism>
<reference evidence="1" key="1">
    <citation type="submission" date="2021-06" db="EMBL/GenBank/DDBJ databases">
        <authorList>
            <person name="Kallberg Y."/>
            <person name="Tangrot J."/>
            <person name="Rosling A."/>
        </authorList>
    </citation>
    <scope>NUCLEOTIDE SEQUENCE</scope>
    <source>
        <strain evidence="1">MT106</strain>
    </source>
</reference>
<sequence>NNKEKNNEWITITSKTLHKAWIKASILPQDSTQEKINIIIKHLVHIPGYVSTKSIPFNSESFIQISFDLQKELDQALQISIHDQHFSNTKPNHETNQFINNIIALRDVPLNTEESLIRS</sequence>
<evidence type="ECO:0000313" key="1">
    <source>
        <dbReference type="EMBL" id="CAG8698425.1"/>
    </source>
</evidence>
<comment type="caution">
    <text evidence="1">The sequence shown here is derived from an EMBL/GenBank/DDBJ whole genome shotgun (WGS) entry which is preliminary data.</text>
</comment>
<gene>
    <name evidence="1" type="ORF">AGERDE_LOCUS13382</name>
</gene>
<accession>A0A9N9HNS8</accession>
<proteinExistence type="predicted"/>
<dbReference type="AlphaFoldDB" id="A0A9N9HNS8"/>